<reference evidence="3" key="1">
    <citation type="submission" date="2016-10" db="EMBL/GenBank/DDBJ databases">
        <authorList>
            <person name="Varghese N."/>
            <person name="Submissions S."/>
        </authorList>
    </citation>
    <scope>NUCLEOTIDE SEQUENCE [LARGE SCALE GENOMIC DNA]</scope>
    <source>
        <strain evidence="3">S6-262</strain>
    </source>
</reference>
<sequence>MLDTLSQDVGPAGDADEGVATLVHRLVADSRLLAQAEIALYKAKAAERIDAYKNAAIFFAVAGVLALSALIALLVGLIMTLATLIGPGFATAAVVVGTLVVAGILGMIGKGKLAPATPQVSS</sequence>
<proteinExistence type="predicted"/>
<dbReference type="EMBL" id="FOCF01000005">
    <property type="protein sequence ID" value="SEN19971.1"/>
    <property type="molecule type" value="Genomic_DNA"/>
</dbReference>
<protein>
    <submittedName>
        <fullName evidence="2">Putative Holin-X, holin superfamily III</fullName>
    </submittedName>
</protein>
<gene>
    <name evidence="2" type="ORF">SAMN05192583_2216</name>
</gene>
<keyword evidence="1" id="KW-1133">Transmembrane helix</keyword>
<keyword evidence="3" id="KW-1185">Reference proteome</keyword>
<dbReference type="InterPro" id="IPR009937">
    <property type="entry name" value="Phage_holin_3_6"/>
</dbReference>
<dbReference type="AlphaFoldDB" id="A0A1H8EK74"/>
<evidence type="ECO:0000256" key="1">
    <source>
        <dbReference type="SAM" id="Phobius"/>
    </source>
</evidence>
<evidence type="ECO:0000313" key="2">
    <source>
        <dbReference type="EMBL" id="SEN19971.1"/>
    </source>
</evidence>
<name>A0A1H8EK74_9SPHN</name>
<evidence type="ECO:0000313" key="3">
    <source>
        <dbReference type="Proteomes" id="UP000199206"/>
    </source>
</evidence>
<keyword evidence="1" id="KW-0812">Transmembrane</keyword>
<feature type="transmembrane region" description="Helical" evidence="1">
    <location>
        <begin position="88"/>
        <end position="108"/>
    </location>
</feature>
<dbReference type="RefSeq" id="WP_093665771.1">
    <property type="nucleotide sequence ID" value="NZ_FOCF01000005.1"/>
</dbReference>
<dbReference type="STRING" id="1166340.SAMN05192583_2216"/>
<dbReference type="OrthoDB" id="7584737at2"/>
<dbReference type="Pfam" id="PF07332">
    <property type="entry name" value="Phage_holin_3_6"/>
    <property type="match status" value="1"/>
</dbReference>
<dbReference type="Proteomes" id="UP000199206">
    <property type="component" value="Unassembled WGS sequence"/>
</dbReference>
<accession>A0A1H8EK74</accession>
<keyword evidence="1" id="KW-0472">Membrane</keyword>
<feature type="transmembrane region" description="Helical" evidence="1">
    <location>
        <begin position="57"/>
        <end position="82"/>
    </location>
</feature>
<organism evidence="2 3">
    <name type="scientific">Sphingomonas gellani</name>
    <dbReference type="NCBI Taxonomy" id="1166340"/>
    <lineage>
        <taxon>Bacteria</taxon>
        <taxon>Pseudomonadati</taxon>
        <taxon>Pseudomonadota</taxon>
        <taxon>Alphaproteobacteria</taxon>
        <taxon>Sphingomonadales</taxon>
        <taxon>Sphingomonadaceae</taxon>
        <taxon>Sphingomonas</taxon>
    </lineage>
</organism>